<proteinExistence type="predicted"/>
<protein>
    <submittedName>
        <fullName evidence="1">Uncharacterized protein</fullName>
    </submittedName>
</protein>
<dbReference type="EMBL" id="WNXC01000002">
    <property type="protein sequence ID" value="MBB2149160.1"/>
    <property type="molecule type" value="Genomic_DNA"/>
</dbReference>
<comment type="caution">
    <text evidence="1">The sequence shown here is derived from an EMBL/GenBank/DDBJ whole genome shotgun (WGS) entry which is preliminary data.</text>
</comment>
<gene>
    <name evidence="1" type="ORF">GM920_09595</name>
</gene>
<organism evidence="1 2">
    <name type="scientific">Pedobacter gandavensis</name>
    <dbReference type="NCBI Taxonomy" id="2679963"/>
    <lineage>
        <taxon>Bacteria</taxon>
        <taxon>Pseudomonadati</taxon>
        <taxon>Bacteroidota</taxon>
        <taxon>Sphingobacteriia</taxon>
        <taxon>Sphingobacteriales</taxon>
        <taxon>Sphingobacteriaceae</taxon>
        <taxon>Pedobacter</taxon>
    </lineage>
</organism>
<sequence length="158" mass="17596">MINHFPKNPKMNVGGNSSFTFIPVYLVVSLPPIQGKLITSPVVLSPGQNMLNGYSTLEELDFKETQKDEDDGPFYQIDISGFMPGDSPDLIDLMENMEMVRHLVIVKDNLNQKRLVGYNAPLSFRATFQSGSKPGEARGYKYSFSGLSAKRSPVYRLG</sequence>
<accession>A0ABR6EV64</accession>
<name>A0ABR6EV64_9SPHI</name>
<evidence type="ECO:0000313" key="2">
    <source>
        <dbReference type="Proteomes" id="UP000636110"/>
    </source>
</evidence>
<dbReference type="Proteomes" id="UP000636110">
    <property type="component" value="Unassembled WGS sequence"/>
</dbReference>
<keyword evidence="2" id="KW-1185">Reference proteome</keyword>
<evidence type="ECO:0000313" key="1">
    <source>
        <dbReference type="EMBL" id="MBB2149160.1"/>
    </source>
</evidence>
<reference evidence="1 2" key="1">
    <citation type="submission" date="2019-11" db="EMBL/GenBank/DDBJ databases">
        <title>Description of Pedobacter sp. LMG 31462T.</title>
        <authorList>
            <person name="Carlier A."/>
            <person name="Qi S."/>
            <person name="Vandamme P."/>
        </authorList>
    </citation>
    <scope>NUCLEOTIDE SEQUENCE [LARGE SCALE GENOMIC DNA]</scope>
    <source>
        <strain evidence="1 2">LMG 31462</strain>
    </source>
</reference>